<accession>A0A3M2SPB9</accession>
<dbReference type="InterPro" id="IPR051164">
    <property type="entry name" value="NmrA-like_oxidored"/>
</dbReference>
<evidence type="ECO:0000313" key="5">
    <source>
        <dbReference type="Proteomes" id="UP000277212"/>
    </source>
</evidence>
<protein>
    <recommendedName>
        <fullName evidence="3">NmrA-like domain-containing protein</fullName>
    </recommendedName>
</protein>
<dbReference type="STRING" id="2010991.A0A3M2SPB9"/>
<dbReference type="PANTHER" id="PTHR42748:SF28">
    <property type="entry name" value="NMRA-LIKE DOMAIN-CONTAINING PROTEIN"/>
    <property type="match status" value="1"/>
</dbReference>
<evidence type="ECO:0000256" key="1">
    <source>
        <dbReference type="ARBA" id="ARBA00006328"/>
    </source>
</evidence>
<dbReference type="EMBL" id="NKUJ01000008">
    <property type="protein sequence ID" value="RMJ19417.1"/>
    <property type="molecule type" value="Genomic_DNA"/>
</dbReference>
<dbReference type="OrthoDB" id="300709at2759"/>
<evidence type="ECO:0000256" key="2">
    <source>
        <dbReference type="ARBA" id="ARBA00022857"/>
    </source>
</evidence>
<gene>
    <name evidence="4" type="ORF">CDV36_000875</name>
</gene>
<dbReference type="Gene3D" id="3.40.50.720">
    <property type="entry name" value="NAD(P)-binding Rossmann-like Domain"/>
    <property type="match status" value="1"/>
</dbReference>
<dbReference type="AlphaFoldDB" id="A0A3M2SPB9"/>
<feature type="domain" description="NmrA-like" evidence="3">
    <location>
        <begin position="2"/>
        <end position="282"/>
    </location>
</feature>
<keyword evidence="5" id="KW-1185">Reference proteome</keyword>
<dbReference type="InterPro" id="IPR008030">
    <property type="entry name" value="NmrA-like"/>
</dbReference>
<dbReference type="Gene3D" id="3.90.25.10">
    <property type="entry name" value="UDP-galactose 4-epimerase, domain 1"/>
    <property type="match status" value="1"/>
</dbReference>
<name>A0A3M2SPB9_9HYPO</name>
<evidence type="ECO:0000313" key="4">
    <source>
        <dbReference type="EMBL" id="RMJ19417.1"/>
    </source>
</evidence>
<dbReference type="SUPFAM" id="SSF51735">
    <property type="entry name" value="NAD(P)-binding Rossmann-fold domains"/>
    <property type="match status" value="1"/>
</dbReference>
<sequence>MSVVAVIGATGKQGGSVIRQLLRSTKWKVRGVTRNLDGAKAQSLSREGVEMVYGDVNDESSLLRAFEGATAVFAVTTFWESIPILGIEGAGEAEVQQYINLAKAAAATSTLHHYILSTLPPASQLSAGKYPVPHFDFKQKGVDWMMANTPDLWAKTTEFWAGAYTSNLAEFPMLRFVPISTLKPGSGNYAFVAPSSPSALFALAGDMETNCGIIVEGILNAGSKAFGKIAICITDYIPFKDIVTEFARVTGKSAVYLEISDDDIAKVWGPFGSELASQLRWGEHYSEWASFSPGRVISLEELNVSDKLVHFRQAMENLKDRLVQV</sequence>
<comment type="caution">
    <text evidence="4">The sequence shown here is derived from an EMBL/GenBank/DDBJ whole genome shotgun (WGS) entry which is preliminary data.</text>
</comment>
<dbReference type="Proteomes" id="UP000277212">
    <property type="component" value="Unassembled WGS sequence"/>
</dbReference>
<evidence type="ECO:0000259" key="3">
    <source>
        <dbReference type="Pfam" id="PF05368"/>
    </source>
</evidence>
<comment type="similarity">
    <text evidence="1">Belongs to the NmrA-type oxidoreductase family.</text>
</comment>
<reference evidence="4 5" key="1">
    <citation type="submission" date="2017-06" db="EMBL/GenBank/DDBJ databases">
        <title>Comparative genomic analysis of Ambrosia Fusariam Clade fungi.</title>
        <authorList>
            <person name="Stajich J.E."/>
            <person name="Carrillo J."/>
            <person name="Kijimoto T."/>
            <person name="Eskalen A."/>
            <person name="O'Donnell K."/>
            <person name="Kasson M."/>
        </authorList>
    </citation>
    <scope>NUCLEOTIDE SEQUENCE [LARGE SCALE GENOMIC DNA]</scope>
    <source>
        <strain evidence="4">UCR3666</strain>
    </source>
</reference>
<dbReference type="Pfam" id="PF05368">
    <property type="entry name" value="NmrA"/>
    <property type="match status" value="1"/>
</dbReference>
<dbReference type="GO" id="GO:0005634">
    <property type="term" value="C:nucleus"/>
    <property type="evidence" value="ECO:0007669"/>
    <property type="project" value="TreeGrafter"/>
</dbReference>
<organism evidence="4 5">
    <name type="scientific">Fusarium kuroshium</name>
    <dbReference type="NCBI Taxonomy" id="2010991"/>
    <lineage>
        <taxon>Eukaryota</taxon>
        <taxon>Fungi</taxon>
        <taxon>Dikarya</taxon>
        <taxon>Ascomycota</taxon>
        <taxon>Pezizomycotina</taxon>
        <taxon>Sordariomycetes</taxon>
        <taxon>Hypocreomycetidae</taxon>
        <taxon>Hypocreales</taxon>
        <taxon>Nectriaceae</taxon>
        <taxon>Fusarium</taxon>
        <taxon>Fusarium solani species complex</taxon>
    </lineage>
</organism>
<dbReference type="PANTHER" id="PTHR42748">
    <property type="entry name" value="NITROGEN METABOLITE REPRESSION PROTEIN NMRA FAMILY MEMBER"/>
    <property type="match status" value="1"/>
</dbReference>
<dbReference type="InterPro" id="IPR036291">
    <property type="entry name" value="NAD(P)-bd_dom_sf"/>
</dbReference>
<keyword evidence="2" id="KW-0521">NADP</keyword>
<proteinExistence type="inferred from homology"/>